<dbReference type="Proteomes" id="UP000614741">
    <property type="component" value="Unassembled WGS sequence"/>
</dbReference>
<evidence type="ECO:0000256" key="1">
    <source>
        <dbReference type="SAM" id="MobiDB-lite"/>
    </source>
</evidence>
<evidence type="ECO:0000313" key="2">
    <source>
        <dbReference type="EMBL" id="GIG40231.1"/>
    </source>
</evidence>
<dbReference type="InterPro" id="IPR019660">
    <property type="entry name" value="Put_sensory_transdc_reg_YbjN"/>
</dbReference>
<organism evidence="2 3">
    <name type="scientific">Cellulomonas phragmiteti</name>
    <dbReference type="NCBI Taxonomy" id="478780"/>
    <lineage>
        <taxon>Bacteria</taxon>
        <taxon>Bacillati</taxon>
        <taxon>Actinomycetota</taxon>
        <taxon>Actinomycetes</taxon>
        <taxon>Micrococcales</taxon>
        <taxon>Cellulomonadaceae</taxon>
        <taxon>Cellulomonas</taxon>
    </lineage>
</organism>
<keyword evidence="3" id="KW-1185">Reference proteome</keyword>
<dbReference type="EMBL" id="BONP01000010">
    <property type="protein sequence ID" value="GIG40231.1"/>
    <property type="molecule type" value="Genomic_DNA"/>
</dbReference>
<sequence>MGFFTKDTSGPTTPAPPALGPLSRDRVTAALDSRDMRYGIDDDGDVGGYWDGHLFYFFLMGQHEEYLQVRGRWNRKVGVDQLPAVLEIVNEWNASHLWPKGYVRAEDDVVGVYAEHTVDYEHGVADEQVDLQLACGISTGLQLFEHLDEAYPEQAAAAKAEQEQD</sequence>
<dbReference type="Pfam" id="PF10722">
    <property type="entry name" value="YbjN"/>
    <property type="match status" value="1"/>
</dbReference>
<evidence type="ECO:0000313" key="3">
    <source>
        <dbReference type="Proteomes" id="UP000614741"/>
    </source>
</evidence>
<reference evidence="2 3" key="1">
    <citation type="submission" date="2021-01" db="EMBL/GenBank/DDBJ databases">
        <title>Whole genome shotgun sequence of Cellulomonas phragmiteti NBRC 110785.</title>
        <authorList>
            <person name="Komaki H."/>
            <person name="Tamura T."/>
        </authorList>
    </citation>
    <scope>NUCLEOTIDE SEQUENCE [LARGE SCALE GENOMIC DNA]</scope>
    <source>
        <strain evidence="2 3">NBRC 110785</strain>
    </source>
</reference>
<accession>A0ABQ4DLK0</accession>
<name>A0ABQ4DLK0_9CELL</name>
<protein>
    <recommendedName>
        <fullName evidence="4">YbjN domain-containing protein</fullName>
    </recommendedName>
</protein>
<feature type="region of interest" description="Disordered" evidence="1">
    <location>
        <begin position="1"/>
        <end position="24"/>
    </location>
</feature>
<comment type="caution">
    <text evidence="2">The sequence shown here is derived from an EMBL/GenBank/DDBJ whole genome shotgun (WGS) entry which is preliminary data.</text>
</comment>
<evidence type="ECO:0008006" key="4">
    <source>
        <dbReference type="Google" id="ProtNLM"/>
    </source>
</evidence>
<proteinExistence type="predicted"/>
<gene>
    <name evidence="2" type="ORF">Cph01nite_19930</name>
</gene>
<dbReference type="CDD" id="cd17511">
    <property type="entry name" value="YbjN_AmyR-like"/>
    <property type="match status" value="1"/>
</dbReference>